<comment type="similarity">
    <text evidence="5">Belongs to the metallo-dependent hydrolases superfamily. Phosphotriesterase family.</text>
</comment>
<dbReference type="InterPro" id="IPR032466">
    <property type="entry name" value="Metal_Hydrolase"/>
</dbReference>
<dbReference type="PROSITE" id="PS51347">
    <property type="entry name" value="PHOSPHOTRIESTERASE_2"/>
    <property type="match status" value="1"/>
</dbReference>
<dbReference type="EMBL" id="SEWF01000001">
    <property type="protein sequence ID" value="RYU97622.1"/>
    <property type="molecule type" value="Genomic_DNA"/>
</dbReference>
<keyword evidence="1 4" id="KW-0479">Metal-binding</keyword>
<accession>A0A4Q5M5H6</accession>
<organism evidence="6 7">
    <name type="scientific">Emticicia agri</name>
    <dbReference type="NCBI Taxonomy" id="2492393"/>
    <lineage>
        <taxon>Bacteria</taxon>
        <taxon>Pseudomonadati</taxon>
        <taxon>Bacteroidota</taxon>
        <taxon>Cytophagia</taxon>
        <taxon>Cytophagales</taxon>
        <taxon>Leadbetterellaceae</taxon>
        <taxon>Emticicia</taxon>
    </lineage>
</organism>
<dbReference type="Pfam" id="PF02126">
    <property type="entry name" value="PTE"/>
    <property type="match status" value="1"/>
</dbReference>
<dbReference type="SUPFAM" id="SSF51556">
    <property type="entry name" value="Metallo-dependent hydrolases"/>
    <property type="match status" value="1"/>
</dbReference>
<comment type="cofactor">
    <cofactor evidence="4">
        <name>a divalent metal cation</name>
        <dbReference type="ChEBI" id="CHEBI:60240"/>
    </cofactor>
    <text evidence="4">Binds 2 divalent metal cations per subunit.</text>
</comment>
<protein>
    <submittedName>
        <fullName evidence="6">Phosphotriesterase</fullName>
    </submittedName>
</protein>
<evidence type="ECO:0000313" key="6">
    <source>
        <dbReference type="EMBL" id="RYU97622.1"/>
    </source>
</evidence>
<dbReference type="GO" id="GO:0008270">
    <property type="term" value="F:zinc ion binding"/>
    <property type="evidence" value="ECO:0007669"/>
    <property type="project" value="InterPro"/>
</dbReference>
<evidence type="ECO:0000256" key="5">
    <source>
        <dbReference type="PROSITE-ProRule" id="PRU00679"/>
    </source>
</evidence>
<proteinExistence type="inferred from homology"/>
<dbReference type="Gene3D" id="3.20.20.140">
    <property type="entry name" value="Metal-dependent hydrolases"/>
    <property type="match status" value="1"/>
</dbReference>
<dbReference type="RefSeq" id="WP_130018966.1">
    <property type="nucleotide sequence ID" value="NZ_SEWF01000001.1"/>
</dbReference>
<evidence type="ECO:0000313" key="7">
    <source>
        <dbReference type="Proteomes" id="UP000293162"/>
    </source>
</evidence>
<dbReference type="Proteomes" id="UP000293162">
    <property type="component" value="Unassembled WGS sequence"/>
</dbReference>
<dbReference type="PANTHER" id="PTHR10819">
    <property type="entry name" value="PHOSPHOTRIESTERASE-RELATED"/>
    <property type="match status" value="1"/>
</dbReference>
<keyword evidence="7" id="KW-1185">Reference proteome</keyword>
<dbReference type="OrthoDB" id="105927at2"/>
<dbReference type="InterPro" id="IPR001559">
    <property type="entry name" value="Phosphotriesterase"/>
</dbReference>
<dbReference type="PANTHER" id="PTHR10819:SF3">
    <property type="entry name" value="PHOSPHOTRIESTERASE-RELATED PROTEIN"/>
    <property type="match status" value="1"/>
</dbReference>
<reference evidence="6 7" key="1">
    <citation type="submission" date="2019-02" db="EMBL/GenBank/DDBJ databases">
        <title>Bacterial novel species Emticicia sp. 17J42-9 isolated from soil.</title>
        <authorList>
            <person name="Jung H.-Y."/>
        </authorList>
    </citation>
    <scope>NUCLEOTIDE SEQUENCE [LARGE SCALE GENOMIC DNA]</scope>
    <source>
        <strain evidence="6 7">17J42-9</strain>
    </source>
</reference>
<feature type="modified residue" description="N6-carboxylysine" evidence="3 5">
    <location>
        <position position="161"/>
    </location>
</feature>
<evidence type="ECO:0000256" key="4">
    <source>
        <dbReference type="PIRSR" id="PIRSR601559-51"/>
    </source>
</evidence>
<feature type="binding site" evidence="4">
    <location>
        <position position="45"/>
    </location>
    <ligand>
        <name>Zn(2+)</name>
        <dbReference type="ChEBI" id="CHEBI:29105"/>
        <label>1</label>
    </ligand>
</feature>
<feature type="binding site" evidence="4">
    <location>
        <position position="223"/>
    </location>
    <ligand>
        <name>Zn(2+)</name>
        <dbReference type="ChEBI" id="CHEBI:29105"/>
        <label>2</label>
    </ligand>
</feature>
<feature type="binding site" description="via carbamate group" evidence="4">
    <location>
        <position position="161"/>
    </location>
    <ligand>
        <name>Zn(2+)</name>
        <dbReference type="ChEBI" id="CHEBI:29105"/>
        <label>2</label>
    </ligand>
</feature>
<evidence type="ECO:0000256" key="1">
    <source>
        <dbReference type="ARBA" id="ARBA00022723"/>
    </source>
</evidence>
<evidence type="ECO:0000256" key="3">
    <source>
        <dbReference type="PIRSR" id="PIRSR601559-50"/>
    </source>
</evidence>
<evidence type="ECO:0000256" key="2">
    <source>
        <dbReference type="ARBA" id="ARBA00022801"/>
    </source>
</evidence>
<comment type="caution">
    <text evidence="6">The sequence shown here is derived from an EMBL/GenBank/DDBJ whole genome shotgun (WGS) entry which is preliminary data.</text>
</comment>
<feature type="binding site" evidence="4">
    <location>
        <position position="195"/>
    </location>
    <ligand>
        <name>Zn(2+)</name>
        <dbReference type="ChEBI" id="CHEBI:29105"/>
        <label>2</label>
    </ligand>
</feature>
<feature type="binding site" evidence="4">
    <location>
        <position position="43"/>
    </location>
    <ligand>
        <name>Zn(2+)</name>
        <dbReference type="ChEBI" id="CHEBI:29105"/>
        <label>1</label>
    </ligand>
</feature>
<feature type="binding site" evidence="4">
    <location>
        <position position="277"/>
    </location>
    <ligand>
        <name>Zn(2+)</name>
        <dbReference type="ChEBI" id="CHEBI:29105"/>
        <label>1</label>
    </ligand>
</feature>
<dbReference type="GO" id="GO:0016787">
    <property type="term" value="F:hydrolase activity"/>
    <property type="evidence" value="ECO:0007669"/>
    <property type="project" value="UniProtKB-KW"/>
</dbReference>
<name>A0A4Q5M5H6_9BACT</name>
<gene>
    <name evidence="6" type="ORF">EWM59_00430</name>
</gene>
<keyword evidence="2" id="KW-0378">Hydrolase</keyword>
<dbReference type="AlphaFoldDB" id="A0A4Q5M5H6"/>
<feature type="binding site" description="via carbamate group" evidence="4">
    <location>
        <position position="161"/>
    </location>
    <ligand>
        <name>Zn(2+)</name>
        <dbReference type="ChEBI" id="CHEBI:29105"/>
        <label>1</label>
    </ligand>
</feature>
<sequence>MNLSRRSFFLSIIGSLAFTAKKPQVMTINGWIDASKMGKTLIHEHFLVDFIGADKTNTSRWDKEKVIAKVLPYLSEIKEFGVKTVFDCTPNFLGRDVELLKLIAKKSGLLILTNTGYYGAVKNKYLPQWAFSETAEQLAERWIDEFKNGIDGTVIKPGFIKIGVDSGSNLTEIHQKLVKAAGLTHLATGLTICSHTGPAHIAFEEIEILKSIGVSPSAFVWVHAQGENNKAGHTKAARMGTWVSLDGIGWGDFQTYADSIDLMKSNGVLNRLLISHDAGWYKPDEPEGGDFKGYTNIFKELTPLLKQKGFTDADFEQILVRNPAEAFAIRVRKI</sequence>